<dbReference type="InterPro" id="IPR028992">
    <property type="entry name" value="Hedgehog/Intein_dom"/>
</dbReference>
<proteinExistence type="predicted"/>
<dbReference type="InterPro" id="IPR036844">
    <property type="entry name" value="Hint_dom_sf"/>
</dbReference>
<dbReference type="AlphaFoldDB" id="A0A1N7H4U8"/>
<reference evidence="2 3" key="1">
    <citation type="submission" date="2017-01" db="EMBL/GenBank/DDBJ databases">
        <authorList>
            <person name="Mah S.A."/>
            <person name="Swanson W.J."/>
            <person name="Moy G.W."/>
            <person name="Vacquier V.D."/>
        </authorList>
    </citation>
    <scope>NUCLEOTIDE SEQUENCE [LARGE SCALE GENOMIC DNA]</scope>
    <source>
        <strain evidence="2 3">DSM 29590</strain>
    </source>
</reference>
<accession>A0A1N7H4U8</accession>
<evidence type="ECO:0000313" key="2">
    <source>
        <dbReference type="EMBL" id="SIS19718.1"/>
    </source>
</evidence>
<gene>
    <name evidence="2" type="ORF">SAMN05421666_2480</name>
</gene>
<dbReference type="EMBL" id="FTNV01000002">
    <property type="protein sequence ID" value="SIS19718.1"/>
    <property type="molecule type" value="Genomic_DNA"/>
</dbReference>
<keyword evidence="3" id="KW-1185">Reference proteome</keyword>
<organism evidence="2 3">
    <name type="scientific">Roseovarius nanhaiticus</name>
    <dbReference type="NCBI Taxonomy" id="573024"/>
    <lineage>
        <taxon>Bacteria</taxon>
        <taxon>Pseudomonadati</taxon>
        <taxon>Pseudomonadota</taxon>
        <taxon>Alphaproteobacteria</taxon>
        <taxon>Rhodobacterales</taxon>
        <taxon>Roseobacteraceae</taxon>
        <taxon>Roseovarius</taxon>
    </lineage>
</organism>
<dbReference type="OrthoDB" id="6305173at2"/>
<dbReference type="RefSeq" id="WP_076534407.1">
    <property type="nucleotide sequence ID" value="NZ_FOAC01000003.1"/>
</dbReference>
<evidence type="ECO:0000259" key="1">
    <source>
        <dbReference type="Pfam" id="PF13403"/>
    </source>
</evidence>
<dbReference type="Gene3D" id="2.170.16.10">
    <property type="entry name" value="Hedgehog/Intein (Hint) domain"/>
    <property type="match status" value="1"/>
</dbReference>
<dbReference type="PROSITE" id="PS50817">
    <property type="entry name" value="INTEIN_N_TER"/>
    <property type="match status" value="1"/>
</dbReference>
<sequence length="358" mass="38742">MGTGFRGTFVISWSQTEVDGFEPDAVEQITVGAAWRWRGNPVRVDGPPELLRLENTDGHGVNRKSAARMVRRLVGAALGGTRDLSAVEVDDTLPDSSFVVTNGAQSYTVSVIELGGGAKPLLMFLDMLPPQDTDMWVVHHTLEGAQTASTGPATGGVICFTPGTRIDTPDGPRLVEDLREGDRVQTKDNGAQAIEWIGSRHMTGARLFAMPRLRPIRIRAGALGKGSGNWRPDEDLLVSPEHRMLIEGDTARALFNTPEVLISAKDLVNSSSISVDLALREVTYIHLLLPSHQVLWANGVETESFHPASASLSTLGEADRLRLLARYPALEFEPHTYGGFARRSLSTPEAAILAHEAA</sequence>
<dbReference type="Pfam" id="PF13403">
    <property type="entry name" value="Hint_2"/>
    <property type="match status" value="1"/>
</dbReference>
<dbReference type="SUPFAM" id="SSF51294">
    <property type="entry name" value="Hedgehog/intein (Hint) domain"/>
    <property type="match status" value="1"/>
</dbReference>
<name>A0A1N7H4U8_9RHOB</name>
<feature type="domain" description="Hedgehog/Intein (Hint)" evidence="1">
    <location>
        <begin position="158"/>
        <end position="308"/>
    </location>
</feature>
<dbReference type="GO" id="GO:0016539">
    <property type="term" value="P:intein-mediated protein splicing"/>
    <property type="evidence" value="ECO:0007669"/>
    <property type="project" value="InterPro"/>
</dbReference>
<dbReference type="STRING" id="573024.SAMN05216208_2839"/>
<evidence type="ECO:0000313" key="3">
    <source>
        <dbReference type="Proteomes" id="UP000186019"/>
    </source>
</evidence>
<dbReference type="Proteomes" id="UP000186019">
    <property type="component" value="Unassembled WGS sequence"/>
</dbReference>
<dbReference type="InterPro" id="IPR006141">
    <property type="entry name" value="Intein_N"/>
</dbReference>
<protein>
    <submittedName>
        <fullName evidence="2">Hint domain-containing protein</fullName>
    </submittedName>
</protein>